<feature type="region of interest" description="Disordered" evidence="1">
    <location>
        <begin position="471"/>
        <end position="495"/>
    </location>
</feature>
<feature type="compositionally biased region" description="Low complexity" evidence="1">
    <location>
        <begin position="640"/>
        <end position="655"/>
    </location>
</feature>
<dbReference type="AlphaFoldDB" id="A0A437A9P3"/>
<sequence length="773" mass="82513">MTSPRTLDFPLPPRRGSVPTDIRSPTLTSSAPPPNASQQQQQQQQLARILELTNRYRTQTVTLLARQEALATEQKQVFELERQLWVTEREIWDEERRLLAAGLSGGSVAPLTAAPAVAVNGDKSLDSNASVHSAPLNNSTRFLSVSSIAESSAAAETTGGAMLPPPVPASLPEPVASVRKRDSTGVRLNWYLKHGMQNGADGSSVPNESVSPKGTRNGKLDSPRYAPSNDLGKLSRTISEADGEGDEDFDIPPSLIAEATKLIYGDRPSKRGSFSSNSTATKRPVPALFKTLASDNQDVKSIRRASSSIYPSSKTARYLAAFSDGGPSDEEPELYEAPRRGQKHRKRSASQTDKPNQEPDIPLKLRPSSNFAAAFGSVGARGGGQNQQKQQSLAPPPPPSQGSISTSFYHPETPVDSFNSPNSFKEANWSGQPANSMPRLPENSVGGDSMHSSRTVKPTVEPINVKSAPWGVTSTNITSSPTFGNNTGDGLNTSPGGLTSSFSIGSKQHSPVTKQPILTTGGLGIKESDKFSITSSRYSQDENGVINEDHVHHDSYQSHRNHKIVHNQGSSTNGNEKKTSPPTYIWTPPPPLPTSQLPESPTTSPMGTGLYGNTILLSPSTVAPSMKTSNPRLSAVGGVMPRSPTSSSPPMGRMGTSSMLLSVSSRSEGGDDLDDDVEEGEMGDVEIDTDDEDDGDVVEITNVGGRNAGIRRVKSPEMILGGRIKSPEPRLGGSSAGNIYTVVKTQRMDYSDPPVEIVRDNSRWGNVLPGGMI</sequence>
<reference evidence="2 3" key="1">
    <citation type="submission" date="2019-01" db="EMBL/GenBank/DDBJ databases">
        <title>Intercellular communication is required for trap formation in the nematode-trapping fungus Duddingtonia flagrans.</title>
        <authorList>
            <person name="Youssar L."/>
            <person name="Wernet V."/>
            <person name="Hensel N."/>
            <person name="Hildebrandt H.-G."/>
            <person name="Fischer R."/>
        </authorList>
    </citation>
    <scope>NUCLEOTIDE SEQUENCE [LARGE SCALE GENOMIC DNA]</scope>
    <source>
        <strain evidence="2 3">CBS H-5679</strain>
    </source>
</reference>
<keyword evidence="3" id="KW-1185">Reference proteome</keyword>
<organism evidence="2 3">
    <name type="scientific">Arthrobotrys flagrans</name>
    <name type="common">Nematode-trapping fungus</name>
    <name type="synonym">Trichothecium flagrans</name>
    <dbReference type="NCBI Taxonomy" id="97331"/>
    <lineage>
        <taxon>Eukaryota</taxon>
        <taxon>Fungi</taxon>
        <taxon>Dikarya</taxon>
        <taxon>Ascomycota</taxon>
        <taxon>Pezizomycotina</taxon>
        <taxon>Orbiliomycetes</taxon>
        <taxon>Orbiliales</taxon>
        <taxon>Orbiliaceae</taxon>
        <taxon>Arthrobotrys</taxon>
    </lineage>
</organism>
<feature type="region of interest" description="Disordered" evidence="1">
    <location>
        <begin position="196"/>
        <end position="233"/>
    </location>
</feature>
<feature type="region of interest" description="Disordered" evidence="1">
    <location>
        <begin position="156"/>
        <end position="180"/>
    </location>
</feature>
<dbReference type="GeneID" id="93584466"/>
<feature type="compositionally biased region" description="Polar residues" evidence="1">
    <location>
        <begin position="416"/>
        <end position="435"/>
    </location>
</feature>
<evidence type="ECO:0000313" key="2">
    <source>
        <dbReference type="EMBL" id="RVD87953.1"/>
    </source>
</evidence>
<name>A0A437A9P3_ARTFL</name>
<evidence type="ECO:0000256" key="1">
    <source>
        <dbReference type="SAM" id="MobiDB-lite"/>
    </source>
</evidence>
<dbReference type="OrthoDB" id="5420163at2759"/>
<feature type="compositionally biased region" description="Polar residues" evidence="1">
    <location>
        <begin position="272"/>
        <end position="281"/>
    </location>
</feature>
<feature type="compositionally biased region" description="Low complexity" evidence="1">
    <location>
        <begin position="594"/>
        <end position="604"/>
    </location>
</feature>
<feature type="region of interest" description="Disordered" evidence="1">
    <location>
        <begin position="1"/>
        <end position="42"/>
    </location>
</feature>
<evidence type="ECO:0000313" key="3">
    <source>
        <dbReference type="Proteomes" id="UP000283090"/>
    </source>
</evidence>
<feature type="region of interest" description="Disordered" evidence="1">
    <location>
        <begin position="631"/>
        <end position="655"/>
    </location>
</feature>
<feature type="compositionally biased region" description="Polar residues" evidence="1">
    <location>
        <begin position="472"/>
        <end position="495"/>
    </location>
</feature>
<accession>A0A437A9P3</accession>
<dbReference type="RefSeq" id="XP_067493497.1">
    <property type="nucleotide sequence ID" value="XM_067630900.1"/>
</dbReference>
<dbReference type="VEuPathDB" id="FungiDB:DFL_002155"/>
<feature type="region of interest" description="Disordered" evidence="1">
    <location>
        <begin position="262"/>
        <end position="281"/>
    </location>
</feature>
<proteinExistence type="predicted"/>
<comment type="caution">
    <text evidence="2">The sequence shown here is derived from an EMBL/GenBank/DDBJ whole genome shotgun (WGS) entry which is preliminary data.</text>
</comment>
<gene>
    <name evidence="2" type="ORF">DFL_002155</name>
</gene>
<feature type="region of interest" description="Disordered" evidence="1">
    <location>
        <begin position="321"/>
        <end position="457"/>
    </location>
</feature>
<dbReference type="Proteomes" id="UP000283090">
    <property type="component" value="Unassembled WGS sequence"/>
</dbReference>
<protein>
    <submittedName>
        <fullName evidence="2">Uncharacterized protein</fullName>
    </submittedName>
</protein>
<dbReference type="EMBL" id="SAEB01000003">
    <property type="protein sequence ID" value="RVD87953.1"/>
    <property type="molecule type" value="Genomic_DNA"/>
</dbReference>
<feature type="region of interest" description="Disordered" evidence="1">
    <location>
        <begin position="565"/>
        <end position="604"/>
    </location>
</feature>
<feature type="compositionally biased region" description="Polar residues" evidence="1">
    <location>
        <begin position="200"/>
        <end position="214"/>
    </location>
</feature>